<dbReference type="AlphaFoldDB" id="A0A8J5MD13"/>
<gene>
    <name evidence="1" type="ORF">JG688_00016128</name>
</gene>
<evidence type="ECO:0000313" key="2">
    <source>
        <dbReference type="Proteomes" id="UP000709295"/>
    </source>
</evidence>
<organism evidence="1 2">
    <name type="scientific">Phytophthora aleatoria</name>
    <dbReference type="NCBI Taxonomy" id="2496075"/>
    <lineage>
        <taxon>Eukaryota</taxon>
        <taxon>Sar</taxon>
        <taxon>Stramenopiles</taxon>
        <taxon>Oomycota</taxon>
        <taxon>Peronosporomycetes</taxon>
        <taxon>Peronosporales</taxon>
        <taxon>Peronosporaceae</taxon>
        <taxon>Phytophthora</taxon>
    </lineage>
</organism>
<accession>A0A8J5MD13</accession>
<evidence type="ECO:0000313" key="1">
    <source>
        <dbReference type="EMBL" id="KAG6946275.1"/>
    </source>
</evidence>
<dbReference type="Proteomes" id="UP000709295">
    <property type="component" value="Unassembled WGS sequence"/>
</dbReference>
<sequence length="63" mass="8091">MTPGSVWRLRSWLRERDQRRLRSRLRERVRCRLRLRPRGCRATLERWSRLRRLRPWCDCTRTR</sequence>
<dbReference type="EMBL" id="JAENGY010001913">
    <property type="protein sequence ID" value="KAG6946275.1"/>
    <property type="molecule type" value="Genomic_DNA"/>
</dbReference>
<proteinExistence type="predicted"/>
<reference evidence="1" key="1">
    <citation type="submission" date="2021-01" db="EMBL/GenBank/DDBJ databases">
        <title>Phytophthora aleatoria, a newly-described species from Pinus radiata is distinct from Phytophthora cactorum isolates based on comparative genomics.</title>
        <authorList>
            <person name="Mcdougal R."/>
            <person name="Panda P."/>
            <person name="Williams N."/>
            <person name="Studholme D.J."/>
        </authorList>
    </citation>
    <scope>NUCLEOTIDE SEQUENCE</scope>
    <source>
        <strain evidence="1">NZFS 4037</strain>
    </source>
</reference>
<protein>
    <submittedName>
        <fullName evidence="1">Uncharacterized protein</fullName>
    </submittedName>
</protein>
<name>A0A8J5MD13_9STRA</name>
<keyword evidence="2" id="KW-1185">Reference proteome</keyword>
<comment type="caution">
    <text evidence="1">The sequence shown here is derived from an EMBL/GenBank/DDBJ whole genome shotgun (WGS) entry which is preliminary data.</text>
</comment>